<sequence length="716" mass="80303">MSSVNQFEVLRQVAKANKRKALAEKEKERAKKVERKQEFLRETAAKAKKPVQSTLITEAIAGPVTIAPKEPQLSLPATVNTGFQQFKPSQYNTRSNKENLTIIAMCAGETLPFHGTVLVCPLVGTFTVNGFLFKPHDNVQKEFEPAKKFAKSSKSSRTPLRFYPCFSPKTSSFLVIEASKSNNCEEGRVEQALQQQSDYFGNNDVTILDSLKHLFEKLSDESKKLPTIVALKSFAYSGLDQIQRRLPFFKDLFEPYVPLNSRELTEDNLNIDGFHPVLAQIAQTSQNSQHPQLFFPPSWYSTVFQAVSHNQTPVICVVGSKGLGKSTMGRFVVNQLFSKHKKIAFMDCDLGQPELTLTGQVSIHMLNDPLLGPSFTNLKHPLFSCFMGATTPKNDPDFYSACIVQLWDVYRAQIRPDVPLVINTDGWVRGLGFDLLMHSLKHIRPTHVLQMCVPDFSPFAGARNIKDDLSELLNGDSNLSHVEVLKVNGYENVKQAKYLPAVMRDLGIVVYFAQRKTNPAEPIVVTHLNEPKNAIWEWSGVPAAIPYSIPWKVVKLRFLNVELSPYLRAKIPPSQSLVALNGSIVGLVVDTLKYRKFVDSSVERPSDCIDISIIPSDIEIHPRFQNCVGFGVIRGIDIARKLFYIVTPTPFVQLSGVNLIVRGSFDVNMPTSMFIDGFENDRTNLPYITYTPNEGIGAMAKRTRTKLLRKKFISSK</sequence>
<dbReference type="EMBL" id="JADGJH010000410">
    <property type="protein sequence ID" value="KAJ3129740.1"/>
    <property type="molecule type" value="Genomic_DNA"/>
</dbReference>
<dbReference type="PANTHER" id="PTHR12755">
    <property type="entry name" value="CLEAVAGE/POLYADENYLATION FACTOR IA SUBUNIT CLP1P"/>
    <property type="match status" value="1"/>
</dbReference>
<evidence type="ECO:0000256" key="4">
    <source>
        <dbReference type="ARBA" id="ARBA00019824"/>
    </source>
</evidence>
<dbReference type="GO" id="GO:0051731">
    <property type="term" value="F:polynucleotide 5'-hydroxyl-kinase activity"/>
    <property type="evidence" value="ECO:0007669"/>
    <property type="project" value="InterPro"/>
</dbReference>
<name>A0AAD5T6V8_9FUNG</name>
<evidence type="ECO:0000256" key="3">
    <source>
        <dbReference type="ARBA" id="ARBA00018706"/>
    </source>
</evidence>
<dbReference type="AlphaFoldDB" id="A0AAD5T6V8"/>
<keyword evidence="5" id="KW-0698">rRNA processing</keyword>
<evidence type="ECO:0000256" key="7">
    <source>
        <dbReference type="ARBA" id="ARBA00022741"/>
    </source>
</evidence>
<feature type="domain" description="Clp1 P-loop" evidence="12">
    <location>
        <begin position="319"/>
        <end position="513"/>
    </location>
</feature>
<evidence type="ECO:0000313" key="15">
    <source>
        <dbReference type="Proteomes" id="UP001211907"/>
    </source>
</evidence>
<dbReference type="InterPro" id="IPR032319">
    <property type="entry name" value="CLP1_P"/>
</dbReference>
<dbReference type="Pfam" id="PF25467">
    <property type="entry name" value="NOL9_C"/>
    <property type="match status" value="1"/>
</dbReference>
<gene>
    <name evidence="14" type="primary">NOL9</name>
    <name evidence="14" type="ORF">HK100_008446</name>
</gene>
<protein>
    <recommendedName>
        <fullName evidence="4">Polynucleotide 5'-hydroxyl-kinase GRC3</fullName>
    </recommendedName>
    <alternativeName>
        <fullName evidence="3">Polynucleotide 5'-hydroxyl-kinase grc3</fullName>
    </alternativeName>
</protein>
<feature type="domain" description="NOL9 C-terminal" evidence="13">
    <location>
        <begin position="624"/>
        <end position="664"/>
    </location>
</feature>
<dbReference type="Gene3D" id="3.40.50.300">
    <property type="entry name" value="P-loop containing nucleotide triphosphate hydrolases"/>
    <property type="match status" value="1"/>
</dbReference>
<keyword evidence="8" id="KW-0418">Kinase</keyword>
<evidence type="ECO:0000256" key="9">
    <source>
        <dbReference type="ARBA" id="ARBA00022840"/>
    </source>
</evidence>
<dbReference type="InterPro" id="IPR027417">
    <property type="entry name" value="P-loop_NTPase"/>
</dbReference>
<evidence type="ECO:0000256" key="8">
    <source>
        <dbReference type="ARBA" id="ARBA00022777"/>
    </source>
</evidence>
<dbReference type="GO" id="GO:0005730">
    <property type="term" value="C:nucleolus"/>
    <property type="evidence" value="ECO:0007669"/>
    <property type="project" value="UniProtKB-SubCell"/>
</dbReference>
<evidence type="ECO:0000256" key="5">
    <source>
        <dbReference type="ARBA" id="ARBA00022552"/>
    </source>
</evidence>
<evidence type="ECO:0000259" key="12">
    <source>
        <dbReference type="Pfam" id="PF16575"/>
    </source>
</evidence>
<accession>A0AAD5T6V8</accession>
<evidence type="ECO:0000256" key="6">
    <source>
        <dbReference type="ARBA" id="ARBA00022679"/>
    </source>
</evidence>
<feature type="coiled-coil region" evidence="11">
    <location>
        <begin position="11"/>
        <end position="43"/>
    </location>
</feature>
<keyword evidence="10" id="KW-0539">Nucleus</keyword>
<dbReference type="GO" id="GO:0005524">
    <property type="term" value="F:ATP binding"/>
    <property type="evidence" value="ECO:0007669"/>
    <property type="project" value="UniProtKB-KW"/>
</dbReference>
<keyword evidence="7" id="KW-0547">Nucleotide-binding</keyword>
<comment type="subcellular location">
    <subcellularLocation>
        <location evidence="1">Nucleus</location>
        <location evidence="1">Nucleolus</location>
    </subcellularLocation>
</comment>
<keyword evidence="6" id="KW-0808">Transferase</keyword>
<dbReference type="GO" id="GO:0000448">
    <property type="term" value="P:cleavage in ITS2 between 5.8S rRNA and LSU-rRNA of tricistronic rRNA transcript (SSU-rRNA, 5.8S rRNA, LSU-rRNA)"/>
    <property type="evidence" value="ECO:0007669"/>
    <property type="project" value="TreeGrafter"/>
</dbReference>
<proteinExistence type="inferred from homology"/>
<dbReference type="SUPFAM" id="SSF52540">
    <property type="entry name" value="P-loop containing nucleoside triphosphate hydrolases"/>
    <property type="match status" value="2"/>
</dbReference>
<evidence type="ECO:0000256" key="10">
    <source>
        <dbReference type="ARBA" id="ARBA00023242"/>
    </source>
</evidence>
<evidence type="ECO:0000256" key="11">
    <source>
        <dbReference type="SAM" id="Coils"/>
    </source>
</evidence>
<keyword evidence="15" id="KW-1185">Reference proteome</keyword>
<evidence type="ECO:0000259" key="13">
    <source>
        <dbReference type="Pfam" id="PF25467"/>
    </source>
</evidence>
<dbReference type="Proteomes" id="UP001211907">
    <property type="component" value="Unassembled WGS sequence"/>
</dbReference>
<keyword evidence="9" id="KW-0067">ATP-binding</keyword>
<dbReference type="InterPro" id="IPR057570">
    <property type="entry name" value="NOL9_C"/>
</dbReference>
<reference evidence="14" key="1">
    <citation type="submission" date="2020-05" db="EMBL/GenBank/DDBJ databases">
        <title>Phylogenomic resolution of chytrid fungi.</title>
        <authorList>
            <person name="Stajich J.E."/>
            <person name="Amses K."/>
            <person name="Simmons R."/>
            <person name="Seto K."/>
            <person name="Myers J."/>
            <person name="Bonds A."/>
            <person name="Quandt C.A."/>
            <person name="Barry K."/>
            <person name="Liu P."/>
            <person name="Grigoriev I."/>
            <person name="Longcore J.E."/>
            <person name="James T.Y."/>
        </authorList>
    </citation>
    <scope>NUCLEOTIDE SEQUENCE</scope>
    <source>
        <strain evidence="14">JEL0513</strain>
    </source>
</reference>
<evidence type="ECO:0000313" key="14">
    <source>
        <dbReference type="EMBL" id="KAJ3129740.1"/>
    </source>
</evidence>
<keyword evidence="11" id="KW-0175">Coiled coil</keyword>
<organism evidence="14 15">
    <name type="scientific">Physocladia obscura</name>
    <dbReference type="NCBI Taxonomy" id="109957"/>
    <lineage>
        <taxon>Eukaryota</taxon>
        <taxon>Fungi</taxon>
        <taxon>Fungi incertae sedis</taxon>
        <taxon>Chytridiomycota</taxon>
        <taxon>Chytridiomycota incertae sedis</taxon>
        <taxon>Chytridiomycetes</taxon>
        <taxon>Chytridiales</taxon>
        <taxon>Chytriomycetaceae</taxon>
        <taxon>Physocladia</taxon>
    </lineage>
</organism>
<dbReference type="Pfam" id="PF16575">
    <property type="entry name" value="CLP1_P"/>
    <property type="match status" value="1"/>
</dbReference>
<evidence type="ECO:0000256" key="2">
    <source>
        <dbReference type="ARBA" id="ARBA00011003"/>
    </source>
</evidence>
<comment type="similarity">
    <text evidence="2">Belongs to the Clp1 family. NOL9/GRC3 subfamily.</text>
</comment>
<dbReference type="InterPro" id="IPR045116">
    <property type="entry name" value="Clp1/Grc3"/>
</dbReference>
<comment type="caution">
    <text evidence="14">The sequence shown here is derived from an EMBL/GenBank/DDBJ whole genome shotgun (WGS) entry which is preliminary data.</text>
</comment>
<dbReference type="PANTHER" id="PTHR12755:SF3">
    <property type="entry name" value="POLYNUCLEOTIDE 5'-HYDROXYL-KINASE NOL9"/>
    <property type="match status" value="1"/>
</dbReference>
<evidence type="ECO:0000256" key="1">
    <source>
        <dbReference type="ARBA" id="ARBA00004604"/>
    </source>
</evidence>